<reference evidence="1 2" key="1">
    <citation type="submission" date="2018-10" db="EMBL/GenBank/DDBJ databases">
        <authorList>
            <person name="Perry B.J."/>
            <person name="Sullivan J.T."/>
            <person name="Murphy R.J.T."/>
            <person name="Ramsay J.P."/>
            <person name="Ronson C.W."/>
        </authorList>
    </citation>
    <scope>NUCLEOTIDE SEQUENCE [LARGE SCALE GENOMIC DNA]</scope>
    <source>
        <strain evidence="1 2">R88b</strain>
    </source>
</reference>
<proteinExistence type="predicted"/>
<evidence type="ECO:0000313" key="2">
    <source>
        <dbReference type="Proteomes" id="UP000503017"/>
    </source>
</evidence>
<gene>
    <name evidence="1" type="ORF">EB235_17860</name>
</gene>
<dbReference type="EMBL" id="CP033367">
    <property type="protein sequence ID" value="QKD03134.1"/>
    <property type="molecule type" value="Genomic_DNA"/>
</dbReference>
<protein>
    <submittedName>
        <fullName evidence="1">Uncharacterized protein</fullName>
    </submittedName>
</protein>
<name>A0A6M7WSY4_RHILI</name>
<organism evidence="1 2">
    <name type="scientific">Mesorhizobium loti R88b</name>
    <dbReference type="NCBI Taxonomy" id="935548"/>
    <lineage>
        <taxon>Bacteria</taxon>
        <taxon>Pseudomonadati</taxon>
        <taxon>Pseudomonadota</taxon>
        <taxon>Alphaproteobacteria</taxon>
        <taxon>Hyphomicrobiales</taxon>
        <taxon>Phyllobacteriaceae</taxon>
        <taxon>Mesorhizobium</taxon>
    </lineage>
</organism>
<dbReference type="Proteomes" id="UP000503017">
    <property type="component" value="Chromosome"/>
</dbReference>
<dbReference type="AlphaFoldDB" id="A0A6M7WSY4"/>
<accession>A0A6M7WSY4</accession>
<evidence type="ECO:0000313" key="1">
    <source>
        <dbReference type="EMBL" id="QKD03134.1"/>
    </source>
</evidence>
<sequence>MEGARDIDQSKLRFRFDKQRPLPIGDFAPTAKPGVLFARREIFDLFGSIILQSRHKFYTAKTDKYDLEIYVPMEEVDGFDFLRSNYEKYQFDGGDISRIFDLKLKEGFSTDLDLFRLRDPFVARFDIIFSDKFKDTYESNKLTGLRFAAA</sequence>